<accession>A0ABD3E0C3</accession>
<evidence type="ECO:0000313" key="2">
    <source>
        <dbReference type="EMBL" id="KAL3647853.1"/>
    </source>
</evidence>
<keyword evidence="1" id="KW-0812">Transmembrane</keyword>
<protein>
    <submittedName>
        <fullName evidence="2">Uncharacterized protein</fullName>
    </submittedName>
</protein>
<proteinExistence type="predicted"/>
<dbReference type="EMBL" id="JAVIJP010000009">
    <property type="protein sequence ID" value="KAL3647853.1"/>
    <property type="molecule type" value="Genomic_DNA"/>
</dbReference>
<comment type="caution">
    <text evidence="2">The sequence shown here is derived from an EMBL/GenBank/DDBJ whole genome shotgun (WGS) entry which is preliminary data.</text>
</comment>
<dbReference type="AlphaFoldDB" id="A0ABD3E0C3"/>
<reference evidence="3" key="1">
    <citation type="journal article" date="2024" name="IScience">
        <title>Strigolactones Initiate the Formation of Haustorium-like Structures in Castilleja.</title>
        <authorList>
            <person name="Buerger M."/>
            <person name="Peterson D."/>
            <person name="Chory J."/>
        </authorList>
    </citation>
    <scope>NUCLEOTIDE SEQUENCE [LARGE SCALE GENOMIC DNA]</scope>
</reference>
<organism evidence="2 3">
    <name type="scientific">Castilleja foliolosa</name>
    <dbReference type="NCBI Taxonomy" id="1961234"/>
    <lineage>
        <taxon>Eukaryota</taxon>
        <taxon>Viridiplantae</taxon>
        <taxon>Streptophyta</taxon>
        <taxon>Embryophyta</taxon>
        <taxon>Tracheophyta</taxon>
        <taxon>Spermatophyta</taxon>
        <taxon>Magnoliopsida</taxon>
        <taxon>eudicotyledons</taxon>
        <taxon>Gunneridae</taxon>
        <taxon>Pentapetalae</taxon>
        <taxon>asterids</taxon>
        <taxon>lamiids</taxon>
        <taxon>Lamiales</taxon>
        <taxon>Orobanchaceae</taxon>
        <taxon>Pedicularideae</taxon>
        <taxon>Castillejinae</taxon>
        <taxon>Castilleja</taxon>
    </lineage>
</organism>
<feature type="transmembrane region" description="Helical" evidence="1">
    <location>
        <begin position="112"/>
        <end position="130"/>
    </location>
</feature>
<evidence type="ECO:0000313" key="3">
    <source>
        <dbReference type="Proteomes" id="UP001632038"/>
    </source>
</evidence>
<feature type="transmembrane region" description="Helical" evidence="1">
    <location>
        <begin position="71"/>
        <end position="92"/>
    </location>
</feature>
<keyword evidence="1" id="KW-0472">Membrane</keyword>
<sequence>MLQTQPNALFCGRALEELRSSLYNDLRTSEGAKRQQQRYSCGPIVAMTFNFMVAVGNNSWKQIGVMGRVGFNYPIFLTLIHYTTAWVLLAIFKTLEMLPVSPPSKTTPYSSLFALGAVMAFASGLANTSLNHNRDEAYPSFMGEAQANVSDIEYGLPTKLSFSAREVSDGTFFRTIADYDPDIQRAIYVLVGRSEHDGSDVQVHFDADHQPEMDIVRNMTRSPTLKYITYYEASESVPGKKRKQLFGSLIKEHATRRPLRDEDCYWNYGKARCGCAEHCEYRYLFGDVHLGQSCKINNSSADLLLHYV</sequence>
<dbReference type="Proteomes" id="UP001632038">
    <property type="component" value="Unassembled WGS sequence"/>
</dbReference>
<name>A0ABD3E0C3_9LAMI</name>
<keyword evidence="3" id="KW-1185">Reference proteome</keyword>
<evidence type="ECO:0000256" key="1">
    <source>
        <dbReference type="SAM" id="Phobius"/>
    </source>
</evidence>
<keyword evidence="1" id="KW-1133">Transmembrane helix</keyword>
<gene>
    <name evidence="2" type="ORF">CASFOL_008821</name>
</gene>